<evidence type="ECO:0000256" key="1">
    <source>
        <dbReference type="ARBA" id="ARBA00023125"/>
    </source>
</evidence>
<keyword evidence="1" id="KW-0238">DNA-binding</keyword>
<dbReference type="InterPro" id="IPR011010">
    <property type="entry name" value="DNA_brk_join_enz"/>
</dbReference>
<evidence type="ECO:0008006" key="4">
    <source>
        <dbReference type="Google" id="ProtNLM"/>
    </source>
</evidence>
<name>A0ABT4VXE5_9HYPH</name>
<organism evidence="2 3">
    <name type="scientific">Hoeflea poritis</name>
    <dbReference type="NCBI Taxonomy" id="2993659"/>
    <lineage>
        <taxon>Bacteria</taxon>
        <taxon>Pseudomonadati</taxon>
        <taxon>Pseudomonadota</taxon>
        <taxon>Alphaproteobacteria</taxon>
        <taxon>Hyphomicrobiales</taxon>
        <taxon>Rhizobiaceae</taxon>
        <taxon>Hoeflea</taxon>
    </lineage>
</organism>
<dbReference type="SUPFAM" id="SSF56349">
    <property type="entry name" value="DNA breaking-rejoining enzymes"/>
    <property type="match status" value="1"/>
</dbReference>
<dbReference type="Proteomes" id="UP001148313">
    <property type="component" value="Unassembled WGS sequence"/>
</dbReference>
<accession>A0ABT4VXE5</accession>
<sequence length="147" mass="16472">MAYIKACRSFFYWVDKNESGQLIDIKPIHTGAYIEVLTGDFESPSDKQHLSALRMLFDWLVTGHISHANPAHAVHEPSHSQRVGKAPVLMSDQARALMDSIELKNEVAYRDRALIGLMVFSLARISAALSYRVEGYAPRLTLVDIAM</sequence>
<dbReference type="RefSeq" id="WP_271092581.1">
    <property type="nucleotide sequence ID" value="NZ_JAPJZH010000028.1"/>
</dbReference>
<keyword evidence="3" id="KW-1185">Reference proteome</keyword>
<evidence type="ECO:0000313" key="2">
    <source>
        <dbReference type="EMBL" id="MDA4848707.1"/>
    </source>
</evidence>
<dbReference type="Gene3D" id="1.10.150.130">
    <property type="match status" value="1"/>
</dbReference>
<evidence type="ECO:0000313" key="3">
    <source>
        <dbReference type="Proteomes" id="UP001148313"/>
    </source>
</evidence>
<reference evidence="2" key="1">
    <citation type="submission" date="2022-11" db="EMBL/GenBank/DDBJ databases">
        <title>Hoeflea poritis sp. nov., isolated from scleractinian coral Porites lutea.</title>
        <authorList>
            <person name="Zhang G."/>
            <person name="Wei Q."/>
            <person name="Cai L."/>
        </authorList>
    </citation>
    <scope>NUCLEOTIDE SEQUENCE</scope>
    <source>
        <strain evidence="2">E7-10</strain>
    </source>
</reference>
<protein>
    <recommendedName>
        <fullName evidence="4">Tyr recombinase domain-containing protein</fullName>
    </recommendedName>
</protein>
<gene>
    <name evidence="2" type="ORF">OOZ53_25345</name>
</gene>
<dbReference type="EMBL" id="JAPJZH010000028">
    <property type="protein sequence ID" value="MDA4848707.1"/>
    <property type="molecule type" value="Genomic_DNA"/>
</dbReference>
<proteinExistence type="predicted"/>
<dbReference type="InterPro" id="IPR010998">
    <property type="entry name" value="Integrase_recombinase_N"/>
</dbReference>
<comment type="caution">
    <text evidence="2">The sequence shown here is derived from an EMBL/GenBank/DDBJ whole genome shotgun (WGS) entry which is preliminary data.</text>
</comment>